<keyword evidence="3" id="KW-1185">Reference proteome</keyword>
<gene>
    <name evidence="2" type="ORF">CYMTET_31433</name>
</gene>
<evidence type="ECO:0000313" key="3">
    <source>
        <dbReference type="Proteomes" id="UP001190700"/>
    </source>
</evidence>
<organism evidence="2 3">
    <name type="scientific">Cymbomonas tetramitiformis</name>
    <dbReference type="NCBI Taxonomy" id="36881"/>
    <lineage>
        <taxon>Eukaryota</taxon>
        <taxon>Viridiplantae</taxon>
        <taxon>Chlorophyta</taxon>
        <taxon>Pyramimonadophyceae</taxon>
        <taxon>Pyramimonadales</taxon>
        <taxon>Pyramimonadaceae</taxon>
        <taxon>Cymbomonas</taxon>
    </lineage>
</organism>
<protein>
    <recommendedName>
        <fullName evidence="1">Tubulin-folding cofactor D C-terminal domain-containing protein</fullName>
    </recommendedName>
</protein>
<dbReference type="GO" id="GO:0007021">
    <property type="term" value="P:tubulin complex assembly"/>
    <property type="evidence" value="ECO:0007669"/>
    <property type="project" value="InterPro"/>
</dbReference>
<evidence type="ECO:0000259" key="1">
    <source>
        <dbReference type="Pfam" id="PF12612"/>
    </source>
</evidence>
<dbReference type="GO" id="GO:0000226">
    <property type="term" value="P:microtubule cytoskeleton organization"/>
    <property type="evidence" value="ECO:0007669"/>
    <property type="project" value="TreeGrafter"/>
</dbReference>
<name>A0AAE0KSX0_9CHLO</name>
<reference evidence="2 3" key="1">
    <citation type="journal article" date="2015" name="Genome Biol. Evol.">
        <title>Comparative Genomics of a Bacterivorous Green Alga Reveals Evolutionary Causalities and Consequences of Phago-Mixotrophic Mode of Nutrition.</title>
        <authorList>
            <person name="Burns J.A."/>
            <person name="Paasch A."/>
            <person name="Narechania A."/>
            <person name="Kim E."/>
        </authorList>
    </citation>
    <scope>NUCLEOTIDE SEQUENCE [LARGE SCALE GENOMIC DNA]</scope>
    <source>
        <strain evidence="2 3">PLY_AMNH</strain>
    </source>
</reference>
<proteinExistence type="predicted"/>
<comment type="caution">
    <text evidence="2">The sequence shown here is derived from an EMBL/GenBank/DDBJ whole genome shotgun (WGS) entry which is preliminary data.</text>
</comment>
<sequence>MSRQKKGARTIRLRLAAEAARHHNSSEPEHGTGQSFSEAELGRAAGLEMPAVTGRAAGLEMPAAIGRAAGLEVPAVISRAAGLEMPVVVGRAAGLEVPAVISRAAGLDMPAAIGRAAGLEMPAVISRAAGLEMPAVIGRAAGFEMPAAIGCAAGLEMPAAIGCAAGLEMPAAISRAAGHEMPTVIGRAAGLEMPAAIGCAAGLEMPAAISRAAGLEMPAVISRAAGLEMPAVISRAAGLEMPAAIGCAAGLDMPAAIGRAAGLEMPAVFGGKPLQLRRAQLLSELAQVLKPPVPVCPSNSPHAPLLEPGMPRDVGSWVREAAMRGLEQCAYLLAEDGRSSAPSDGDGASSPGTLGAGLAQSVVAVLVKQAVEKIDRVRDVAGSTLSRLLHSPQRLCTEDFPGRTLLEEAIPAEGPLGVPGETFSRFALLLRCQECRTALVQGLVISIGGIDSVLGRAASSALFPLLRAEPEGPEILVGMLRPLLATLEANAKNDRVVLPLLRTIDQLFQSGVLCTERDPYTGFFSELLELVRGELRQCRDIAKLLEGVAVVCHFVGSGQGEVPSQALQSILALMVNRYPKVRKYAAEQLYVRLLTAQDDEEDEARAEKLEEVVDLLGETPWDAPVPEVKVNRNKLYAPLGLTPPAAATSMQMSKKAAVEPVDENASYAALVESAGY</sequence>
<dbReference type="GO" id="GO:0048487">
    <property type="term" value="F:beta-tubulin binding"/>
    <property type="evidence" value="ECO:0007669"/>
    <property type="project" value="InterPro"/>
</dbReference>
<dbReference type="InterPro" id="IPR033162">
    <property type="entry name" value="TBCD"/>
</dbReference>
<dbReference type="GO" id="GO:0005096">
    <property type="term" value="F:GTPase activator activity"/>
    <property type="evidence" value="ECO:0007669"/>
    <property type="project" value="InterPro"/>
</dbReference>
<evidence type="ECO:0000313" key="2">
    <source>
        <dbReference type="EMBL" id="KAK3259577.1"/>
    </source>
</evidence>
<dbReference type="PANTHER" id="PTHR12658">
    <property type="entry name" value="BETA-TUBULIN COFACTOR D"/>
    <property type="match status" value="1"/>
</dbReference>
<dbReference type="PANTHER" id="PTHR12658:SF0">
    <property type="entry name" value="TUBULIN-SPECIFIC CHAPERONE D"/>
    <property type="match status" value="1"/>
</dbReference>
<dbReference type="AlphaFoldDB" id="A0AAE0KSX0"/>
<feature type="domain" description="Tubulin-folding cofactor D C-terminal" evidence="1">
    <location>
        <begin position="360"/>
        <end position="543"/>
    </location>
</feature>
<dbReference type="Pfam" id="PF12612">
    <property type="entry name" value="TFCD_C"/>
    <property type="match status" value="1"/>
</dbReference>
<dbReference type="Proteomes" id="UP001190700">
    <property type="component" value="Unassembled WGS sequence"/>
</dbReference>
<dbReference type="SUPFAM" id="SSF48371">
    <property type="entry name" value="ARM repeat"/>
    <property type="match status" value="1"/>
</dbReference>
<dbReference type="InterPro" id="IPR022577">
    <property type="entry name" value="TBCD_C"/>
</dbReference>
<dbReference type="InterPro" id="IPR016024">
    <property type="entry name" value="ARM-type_fold"/>
</dbReference>
<dbReference type="EMBL" id="LGRX02018637">
    <property type="protein sequence ID" value="KAK3259577.1"/>
    <property type="molecule type" value="Genomic_DNA"/>
</dbReference>
<dbReference type="GO" id="GO:0007023">
    <property type="term" value="P:post-chaperonin tubulin folding pathway"/>
    <property type="evidence" value="ECO:0007669"/>
    <property type="project" value="InterPro"/>
</dbReference>
<accession>A0AAE0KSX0</accession>